<dbReference type="EMBL" id="CP138858">
    <property type="protein sequence ID" value="WPJ94270.1"/>
    <property type="molecule type" value="Genomic_DNA"/>
</dbReference>
<dbReference type="InterPro" id="IPR025641">
    <property type="entry name" value="DUF4340"/>
</dbReference>
<evidence type="ECO:0000256" key="1">
    <source>
        <dbReference type="SAM" id="MobiDB-lite"/>
    </source>
</evidence>
<organism evidence="3 4">
    <name type="scientific">Coraliomargarita algicola</name>
    <dbReference type="NCBI Taxonomy" id="3092156"/>
    <lineage>
        <taxon>Bacteria</taxon>
        <taxon>Pseudomonadati</taxon>
        <taxon>Verrucomicrobiota</taxon>
        <taxon>Opitutia</taxon>
        <taxon>Puniceicoccales</taxon>
        <taxon>Coraliomargaritaceae</taxon>
        <taxon>Coraliomargarita</taxon>
    </lineage>
</organism>
<gene>
    <name evidence="3" type="ORF">SH580_12575</name>
</gene>
<accession>A0ABZ0RGW6</accession>
<feature type="region of interest" description="Disordered" evidence="1">
    <location>
        <begin position="323"/>
        <end position="365"/>
    </location>
</feature>
<keyword evidence="4" id="KW-1185">Reference proteome</keyword>
<evidence type="ECO:0000313" key="3">
    <source>
        <dbReference type="EMBL" id="WPJ94270.1"/>
    </source>
</evidence>
<feature type="compositionally biased region" description="Acidic residues" evidence="1">
    <location>
        <begin position="325"/>
        <end position="336"/>
    </location>
</feature>
<dbReference type="Pfam" id="PF14238">
    <property type="entry name" value="DUF4340"/>
    <property type="match status" value="1"/>
</dbReference>
<reference evidence="3 4" key="1">
    <citation type="submission" date="2023-11" db="EMBL/GenBank/DDBJ databases">
        <title>Coraliomargarita sp. nov., isolated from marine algae.</title>
        <authorList>
            <person name="Lee J.K."/>
            <person name="Baek J.H."/>
            <person name="Kim J.M."/>
            <person name="Choi D.G."/>
            <person name="Jeon C.O."/>
        </authorList>
    </citation>
    <scope>NUCLEOTIDE SEQUENCE [LARGE SCALE GENOMIC DNA]</scope>
    <source>
        <strain evidence="3 4">J2-16</strain>
    </source>
</reference>
<dbReference type="Proteomes" id="UP001324993">
    <property type="component" value="Chromosome"/>
</dbReference>
<evidence type="ECO:0000259" key="2">
    <source>
        <dbReference type="Pfam" id="PF14238"/>
    </source>
</evidence>
<protein>
    <submittedName>
        <fullName evidence="3">DUF4340 domain-containing protein</fullName>
    </submittedName>
</protein>
<name>A0ABZ0RGW6_9BACT</name>
<dbReference type="RefSeq" id="WP_319831208.1">
    <property type="nucleotide sequence ID" value="NZ_CP138858.1"/>
</dbReference>
<evidence type="ECO:0000313" key="4">
    <source>
        <dbReference type="Proteomes" id="UP001324993"/>
    </source>
</evidence>
<sequence>MKKKITILGGLLVLQAFLILAISFRSEGLQSHQGMQALLDFNREQVDRILVADGEQRSELKRSGDSWTTAEGFPVEADRVDRLLDRLKELQHGLAVAQTEASLKRFKLSDDEFERRVELYADGKEVASLTLGSGAGARRSHVRAGDGKEVYAVALGSYDLPADIAQWQDKTLLQLEADQVAAVRLGDLTVRKEVVAAEPVEAAEGEEASSEAEPETTWVAEGLSEEQSFDADNFERELNRLLTLRYTRAASDAGLPETIEPVNTITLELADGETRSYEVYHEDAADEHWLKVSDRDEYFEISSYLGGRFCEHLAADKLIEVNEATAEDESEPDAEESSSGAVEGDSAGSETANHHGADEAKADES</sequence>
<feature type="domain" description="DUF4340" evidence="2">
    <location>
        <begin position="68"/>
        <end position="250"/>
    </location>
</feature>
<feature type="compositionally biased region" description="Basic and acidic residues" evidence="1">
    <location>
        <begin position="352"/>
        <end position="365"/>
    </location>
</feature>
<proteinExistence type="predicted"/>